<evidence type="ECO:0000313" key="4">
    <source>
        <dbReference type="Proteomes" id="UP000265618"/>
    </source>
</evidence>
<accession>A0A391NN97</accession>
<evidence type="ECO:0000256" key="1">
    <source>
        <dbReference type="SAM" id="SignalP"/>
    </source>
</evidence>
<dbReference type="EMBL" id="BDIP01001755">
    <property type="protein sequence ID" value="GCA62930.1"/>
    <property type="molecule type" value="Genomic_DNA"/>
</dbReference>
<gene>
    <name evidence="2" type="ORF">KIPB_006693</name>
    <name evidence="3" type="ORF">KIPB_007952</name>
</gene>
<name>A0A391NN97_9EUKA</name>
<keyword evidence="4" id="KW-1185">Reference proteome</keyword>
<comment type="caution">
    <text evidence="3">The sequence shown here is derived from an EMBL/GenBank/DDBJ whole genome shotgun (WGS) entry which is preliminary data.</text>
</comment>
<reference evidence="3 4" key="2">
    <citation type="journal article" date="2018" name="PLoS ONE">
        <title>The draft genome of Kipferlia bialata reveals reductive genome evolution in fornicate parasites.</title>
        <authorList>
            <person name="Tanifuji G."/>
            <person name="Takabayashi S."/>
            <person name="Kume K."/>
            <person name="Takagi M."/>
            <person name="Nakayama T."/>
            <person name="Kamikawa R."/>
            <person name="Inagaki Y."/>
            <person name="Hashimoto T."/>
        </authorList>
    </citation>
    <scope>NUCLEOTIDE SEQUENCE [LARGE SCALE GENOMIC DNA]</scope>
    <source>
        <strain evidence="3">NY0173</strain>
    </source>
</reference>
<evidence type="ECO:0008006" key="5">
    <source>
        <dbReference type="Google" id="ProtNLM"/>
    </source>
</evidence>
<dbReference type="AlphaFoldDB" id="A0A391NN97"/>
<reference evidence="3" key="1">
    <citation type="submission" date="2016-10" db="EMBL/GenBank/DDBJ databases">
        <authorList>
            <person name="Tanifuji G."/>
            <person name="Kume K."/>
            <person name="Nakayama T."/>
            <person name="Takabayashi S."/>
            <person name="Hashimoto T."/>
        </authorList>
    </citation>
    <scope>NUCLEOTIDE SEQUENCE</scope>
    <source>
        <strain evidence="3">NY0173</strain>
    </source>
</reference>
<dbReference type="Proteomes" id="UP000265618">
    <property type="component" value="Unassembled WGS sequence"/>
</dbReference>
<evidence type="ECO:0000313" key="2">
    <source>
        <dbReference type="EMBL" id="GCA62930.1"/>
    </source>
</evidence>
<evidence type="ECO:0000313" key="3">
    <source>
        <dbReference type="EMBL" id="GCA63115.1"/>
    </source>
</evidence>
<organism evidence="3 4">
    <name type="scientific">Kipferlia bialata</name>
    <dbReference type="NCBI Taxonomy" id="797122"/>
    <lineage>
        <taxon>Eukaryota</taxon>
        <taxon>Metamonada</taxon>
        <taxon>Carpediemonas-like organisms</taxon>
        <taxon>Kipferlia</taxon>
    </lineage>
</organism>
<sequence>MTSLILILTLTLDDSLDAEDTHEAVGVDTDAGIVGGSHTTDVGAGATGAKPPLPTPLSATGLAAAVSPLSDTAAADAATSAL</sequence>
<proteinExistence type="predicted"/>
<feature type="signal peptide" evidence="1">
    <location>
        <begin position="1"/>
        <end position="18"/>
    </location>
</feature>
<protein>
    <recommendedName>
        <fullName evidence="5">Secreted protein</fullName>
    </recommendedName>
</protein>
<feature type="chain" id="PRO_5038231092" description="Secreted protein" evidence="1">
    <location>
        <begin position="19"/>
        <end position="82"/>
    </location>
</feature>
<keyword evidence="1" id="KW-0732">Signal</keyword>
<dbReference type="EMBL" id="BDIP01002349">
    <property type="protein sequence ID" value="GCA63115.1"/>
    <property type="molecule type" value="Genomic_DNA"/>
</dbReference>